<protein>
    <submittedName>
        <fullName evidence="1">Uncharacterized protein</fullName>
    </submittedName>
</protein>
<reference evidence="2" key="1">
    <citation type="submission" date="2019-02" db="EMBL/GenBank/DDBJ databases">
        <title>Deep-cultivation of Planctomycetes and their phenomic and genomic characterization uncovers novel biology.</title>
        <authorList>
            <person name="Wiegand S."/>
            <person name="Jogler M."/>
            <person name="Boedeker C."/>
            <person name="Pinto D."/>
            <person name="Vollmers J."/>
            <person name="Rivas-Marin E."/>
            <person name="Kohn T."/>
            <person name="Peeters S.H."/>
            <person name="Heuer A."/>
            <person name="Rast P."/>
            <person name="Oberbeckmann S."/>
            <person name="Bunk B."/>
            <person name="Jeske O."/>
            <person name="Meyerdierks A."/>
            <person name="Storesund J.E."/>
            <person name="Kallscheuer N."/>
            <person name="Luecker S."/>
            <person name="Lage O.M."/>
            <person name="Pohl T."/>
            <person name="Merkel B.J."/>
            <person name="Hornburger P."/>
            <person name="Mueller R.-W."/>
            <person name="Bruemmer F."/>
            <person name="Labrenz M."/>
            <person name="Spormann A.M."/>
            <person name="Op den Camp H."/>
            <person name="Overmann J."/>
            <person name="Amann R."/>
            <person name="Jetten M.S.M."/>
            <person name="Mascher T."/>
            <person name="Medema M.H."/>
            <person name="Devos D.P."/>
            <person name="Kaster A.-K."/>
            <person name="Ovreas L."/>
            <person name="Rohde M."/>
            <person name="Galperin M.Y."/>
            <person name="Jogler C."/>
        </authorList>
    </citation>
    <scope>NUCLEOTIDE SEQUENCE [LARGE SCALE GENOMIC DNA]</scope>
    <source>
        <strain evidence="2">Pan97</strain>
    </source>
</reference>
<sequence>MCVEGARAVHRQATSQIESPDLVIFVVWLPRYPGDNREKAVTATRNVSDSRAHHFWDAEAMLSKRYGRILGLPEGKQFAWDTYMVFDADATWIDTPPTPANWMHQMGGALGRSHPRWLDPDRFKGSLIELLKEPDRNQP</sequence>
<dbReference type="KEGG" id="bvo:Pan97_39640"/>
<accession>A0A518CCF7</accession>
<gene>
    <name evidence="1" type="ORF">Pan97_39640</name>
</gene>
<organism evidence="1 2">
    <name type="scientific">Bremerella volcania</name>
    <dbReference type="NCBI Taxonomy" id="2527984"/>
    <lineage>
        <taxon>Bacteria</taxon>
        <taxon>Pseudomonadati</taxon>
        <taxon>Planctomycetota</taxon>
        <taxon>Planctomycetia</taxon>
        <taxon>Pirellulales</taxon>
        <taxon>Pirellulaceae</taxon>
        <taxon>Bremerella</taxon>
    </lineage>
</organism>
<proteinExistence type="predicted"/>
<dbReference type="Proteomes" id="UP000318626">
    <property type="component" value="Chromosome"/>
</dbReference>
<dbReference type="AlphaFoldDB" id="A0A518CCF7"/>
<name>A0A518CCF7_9BACT</name>
<evidence type="ECO:0000313" key="2">
    <source>
        <dbReference type="Proteomes" id="UP000318626"/>
    </source>
</evidence>
<dbReference type="EMBL" id="CP036289">
    <property type="protein sequence ID" value="QDU76907.1"/>
    <property type="molecule type" value="Genomic_DNA"/>
</dbReference>
<evidence type="ECO:0000313" key="1">
    <source>
        <dbReference type="EMBL" id="QDU76907.1"/>
    </source>
</evidence>
<keyword evidence="2" id="KW-1185">Reference proteome</keyword>